<dbReference type="Pfam" id="PF00929">
    <property type="entry name" value="RNase_T"/>
    <property type="match status" value="1"/>
</dbReference>
<keyword evidence="3" id="KW-0378">Hydrolase</keyword>
<dbReference type="InterPro" id="IPR022894">
    <property type="entry name" value="Oligoribonuclease"/>
</dbReference>
<keyword evidence="8" id="KW-1185">Reference proteome</keyword>
<organism evidence="6">
    <name type="scientific">Gaeumannomyces tritici (strain R3-111a-1)</name>
    <name type="common">Wheat and barley take-all root rot fungus</name>
    <name type="synonym">Gaeumannomyces graminis var. tritici</name>
    <dbReference type="NCBI Taxonomy" id="644352"/>
    <lineage>
        <taxon>Eukaryota</taxon>
        <taxon>Fungi</taxon>
        <taxon>Dikarya</taxon>
        <taxon>Ascomycota</taxon>
        <taxon>Pezizomycotina</taxon>
        <taxon>Sordariomycetes</taxon>
        <taxon>Sordariomycetidae</taxon>
        <taxon>Magnaporthales</taxon>
        <taxon>Magnaporthaceae</taxon>
        <taxon>Gaeumannomyces</taxon>
    </lineage>
</organism>
<keyword evidence="2" id="KW-0540">Nuclease</keyword>
<accession>J3P827</accession>
<dbReference type="Gene3D" id="3.30.420.10">
    <property type="entry name" value="Ribonuclease H-like superfamily/Ribonuclease H"/>
    <property type="match status" value="1"/>
</dbReference>
<dbReference type="EnsemblFungi" id="EJT72810">
    <property type="protein sequence ID" value="EJT72810"/>
    <property type="gene ID" value="GGTG_09665"/>
</dbReference>
<dbReference type="HOGENOM" id="CLU_064761_3_1_1"/>
<dbReference type="EMBL" id="GL385399">
    <property type="protein sequence ID" value="EJT72810.1"/>
    <property type="molecule type" value="Genomic_DNA"/>
</dbReference>
<dbReference type="SUPFAM" id="SSF53098">
    <property type="entry name" value="Ribonuclease H-like"/>
    <property type="match status" value="1"/>
</dbReference>
<evidence type="ECO:0000256" key="1">
    <source>
        <dbReference type="ARBA" id="ARBA00009921"/>
    </source>
</evidence>
<dbReference type="OrthoDB" id="270189at2759"/>
<dbReference type="GO" id="GO:0003676">
    <property type="term" value="F:nucleic acid binding"/>
    <property type="evidence" value="ECO:0007669"/>
    <property type="project" value="InterPro"/>
</dbReference>
<evidence type="ECO:0000256" key="4">
    <source>
        <dbReference type="ARBA" id="ARBA00022839"/>
    </source>
</evidence>
<dbReference type="FunFam" id="3.30.420.10:FF:000003">
    <property type="entry name" value="Oligoribonuclease"/>
    <property type="match status" value="1"/>
</dbReference>
<dbReference type="SMART" id="SM00479">
    <property type="entry name" value="EXOIII"/>
    <property type="match status" value="1"/>
</dbReference>
<evidence type="ECO:0000256" key="2">
    <source>
        <dbReference type="ARBA" id="ARBA00022722"/>
    </source>
</evidence>
<dbReference type="CDD" id="cd06135">
    <property type="entry name" value="Orn"/>
    <property type="match status" value="1"/>
</dbReference>
<dbReference type="AlphaFoldDB" id="J3P827"/>
<gene>
    <name evidence="7" type="primary">20350123</name>
    <name evidence="6" type="ORF">GGTG_09665</name>
</gene>
<dbReference type="VEuPathDB" id="FungiDB:GGTG_09665"/>
<evidence type="ECO:0000313" key="6">
    <source>
        <dbReference type="EMBL" id="EJT72810.1"/>
    </source>
</evidence>
<evidence type="ECO:0000256" key="3">
    <source>
        <dbReference type="ARBA" id="ARBA00022801"/>
    </source>
</evidence>
<dbReference type="InterPro" id="IPR036397">
    <property type="entry name" value="RNaseH_sf"/>
</dbReference>
<dbReference type="PANTHER" id="PTHR11046">
    <property type="entry name" value="OLIGORIBONUCLEASE, MITOCHONDRIAL"/>
    <property type="match status" value="1"/>
</dbReference>
<keyword evidence="4" id="KW-0269">Exonuclease</keyword>
<reference evidence="6" key="3">
    <citation type="submission" date="2010-09" db="EMBL/GenBank/DDBJ databases">
        <title>Annotation of Gaeumannomyces graminis var. tritici R3-111a-1.</title>
        <authorList>
            <consortium name="The Broad Institute Genome Sequencing Platform"/>
            <person name="Ma L.-J."/>
            <person name="Dead R."/>
            <person name="Young S.K."/>
            <person name="Zeng Q."/>
            <person name="Gargeya S."/>
            <person name="Fitzgerald M."/>
            <person name="Haas B."/>
            <person name="Abouelleil A."/>
            <person name="Alvarado L."/>
            <person name="Arachchi H.M."/>
            <person name="Berlin A."/>
            <person name="Brown A."/>
            <person name="Chapman S.B."/>
            <person name="Chen Z."/>
            <person name="Dunbar C."/>
            <person name="Freedman E."/>
            <person name="Gearin G."/>
            <person name="Gellesch M."/>
            <person name="Goldberg J."/>
            <person name="Griggs A."/>
            <person name="Gujja S."/>
            <person name="Heiman D."/>
            <person name="Howarth C."/>
            <person name="Larson L."/>
            <person name="Lui A."/>
            <person name="MacDonald P.J.P."/>
            <person name="Mehta T."/>
            <person name="Montmayeur A."/>
            <person name="Murphy C."/>
            <person name="Neiman D."/>
            <person name="Pearson M."/>
            <person name="Priest M."/>
            <person name="Roberts A."/>
            <person name="Saif S."/>
            <person name="Shea T."/>
            <person name="Shenoy N."/>
            <person name="Sisk P."/>
            <person name="Stolte C."/>
            <person name="Sykes S."/>
            <person name="Yandava C."/>
            <person name="Wortman J."/>
            <person name="Nusbaum C."/>
            <person name="Birren B."/>
        </authorList>
    </citation>
    <scope>NUCLEOTIDE SEQUENCE</scope>
    <source>
        <strain evidence="6">R3-111a-1</strain>
    </source>
</reference>
<dbReference type="STRING" id="644352.J3P827"/>
<protein>
    <submittedName>
        <fullName evidence="6">Oligoribonuclease</fullName>
    </submittedName>
</protein>
<comment type="similarity">
    <text evidence="1">Belongs to the oligoribonuclease family.</text>
</comment>
<dbReference type="GO" id="GO:0005739">
    <property type="term" value="C:mitochondrion"/>
    <property type="evidence" value="ECO:0007669"/>
    <property type="project" value="TreeGrafter"/>
</dbReference>
<sequence>MAALKDPLIWIDCEMTGLDPESEEIIEIFCLITDGELNLADEEGWGAAVHLPKERMDQMGEWCTRTHAQTGLTERVLASEVTPERAAEDLLAYIRKHVPEPGVAQLAGNSVHHDRAFLRRGPYARVVEHLHYRILDVSSIKEAARRWSPRIAKKAPSKKSVHTARADILESIREAKHYRDLLFIPAAAAMANNKKTKS</sequence>
<dbReference type="NCBIfam" id="NF003765">
    <property type="entry name" value="PRK05359.1"/>
    <property type="match status" value="1"/>
</dbReference>
<dbReference type="InterPro" id="IPR012337">
    <property type="entry name" value="RNaseH-like_sf"/>
</dbReference>
<dbReference type="Proteomes" id="UP000006039">
    <property type="component" value="Unassembled WGS sequence"/>
</dbReference>
<dbReference type="RefSeq" id="XP_009225784.1">
    <property type="nucleotide sequence ID" value="XM_009227520.1"/>
</dbReference>
<dbReference type="GeneID" id="20350123"/>
<dbReference type="InterPro" id="IPR013520">
    <property type="entry name" value="Ribonucl_H"/>
</dbReference>
<reference evidence="7" key="5">
    <citation type="submission" date="2018-04" db="UniProtKB">
        <authorList>
            <consortium name="EnsemblFungi"/>
        </authorList>
    </citation>
    <scope>IDENTIFICATION</scope>
    <source>
        <strain evidence="7">R3-111a-1</strain>
    </source>
</reference>
<reference evidence="8" key="1">
    <citation type="submission" date="2010-07" db="EMBL/GenBank/DDBJ databases">
        <title>The genome sequence of Gaeumannomyces graminis var. tritici strain R3-111a-1.</title>
        <authorList>
            <consortium name="The Broad Institute Genome Sequencing Platform"/>
            <person name="Ma L.-J."/>
            <person name="Dead R."/>
            <person name="Young S."/>
            <person name="Zeng Q."/>
            <person name="Koehrsen M."/>
            <person name="Alvarado L."/>
            <person name="Berlin A."/>
            <person name="Chapman S.B."/>
            <person name="Chen Z."/>
            <person name="Freedman E."/>
            <person name="Gellesch M."/>
            <person name="Goldberg J."/>
            <person name="Griggs A."/>
            <person name="Gujja S."/>
            <person name="Heilman E.R."/>
            <person name="Heiman D."/>
            <person name="Hepburn T."/>
            <person name="Howarth C."/>
            <person name="Jen D."/>
            <person name="Larson L."/>
            <person name="Mehta T."/>
            <person name="Neiman D."/>
            <person name="Pearson M."/>
            <person name="Roberts A."/>
            <person name="Saif S."/>
            <person name="Shea T."/>
            <person name="Shenoy N."/>
            <person name="Sisk P."/>
            <person name="Stolte C."/>
            <person name="Sykes S."/>
            <person name="Walk T."/>
            <person name="White J."/>
            <person name="Yandava C."/>
            <person name="Haas B."/>
            <person name="Nusbaum C."/>
            <person name="Birren B."/>
        </authorList>
    </citation>
    <scope>NUCLEOTIDE SEQUENCE [LARGE SCALE GENOMIC DNA]</scope>
    <source>
        <strain evidence="8">R3-111a-1</strain>
    </source>
</reference>
<name>J3P827_GAET3</name>
<evidence type="ECO:0000313" key="7">
    <source>
        <dbReference type="EnsemblFungi" id="EJT72810"/>
    </source>
</evidence>
<proteinExistence type="inferred from homology"/>
<feature type="domain" description="Exonuclease" evidence="5">
    <location>
        <begin position="7"/>
        <end position="184"/>
    </location>
</feature>
<dbReference type="GO" id="GO:0000175">
    <property type="term" value="F:3'-5'-RNA exonuclease activity"/>
    <property type="evidence" value="ECO:0007669"/>
    <property type="project" value="InterPro"/>
</dbReference>
<reference evidence="6" key="2">
    <citation type="submission" date="2010-07" db="EMBL/GenBank/DDBJ databases">
        <authorList>
            <consortium name="The Broad Institute Genome Sequencing Platform"/>
            <consortium name="Broad Institute Genome Sequencing Center for Infectious Disease"/>
            <person name="Ma L.-J."/>
            <person name="Dead R."/>
            <person name="Young S."/>
            <person name="Zeng Q."/>
            <person name="Koehrsen M."/>
            <person name="Alvarado L."/>
            <person name="Berlin A."/>
            <person name="Chapman S.B."/>
            <person name="Chen Z."/>
            <person name="Freedman E."/>
            <person name="Gellesch M."/>
            <person name="Goldberg J."/>
            <person name="Griggs A."/>
            <person name="Gujja S."/>
            <person name="Heilman E.R."/>
            <person name="Heiman D."/>
            <person name="Hepburn T."/>
            <person name="Howarth C."/>
            <person name="Jen D."/>
            <person name="Larson L."/>
            <person name="Mehta T."/>
            <person name="Neiman D."/>
            <person name="Pearson M."/>
            <person name="Roberts A."/>
            <person name="Saif S."/>
            <person name="Shea T."/>
            <person name="Shenoy N."/>
            <person name="Sisk P."/>
            <person name="Stolte C."/>
            <person name="Sykes S."/>
            <person name="Walk T."/>
            <person name="White J."/>
            <person name="Yandava C."/>
            <person name="Haas B."/>
            <person name="Nusbaum C."/>
            <person name="Birren B."/>
        </authorList>
    </citation>
    <scope>NUCLEOTIDE SEQUENCE</scope>
    <source>
        <strain evidence="6">R3-111a-1</strain>
    </source>
</reference>
<dbReference type="eggNOG" id="KOG3242">
    <property type="taxonomic scope" value="Eukaryota"/>
</dbReference>
<reference evidence="7" key="4">
    <citation type="journal article" date="2015" name="G3 (Bethesda)">
        <title>Genome sequences of three phytopathogenic species of the Magnaporthaceae family of fungi.</title>
        <authorList>
            <person name="Okagaki L.H."/>
            <person name="Nunes C.C."/>
            <person name="Sailsbery J."/>
            <person name="Clay B."/>
            <person name="Brown D."/>
            <person name="John T."/>
            <person name="Oh Y."/>
            <person name="Young N."/>
            <person name="Fitzgerald M."/>
            <person name="Haas B.J."/>
            <person name="Zeng Q."/>
            <person name="Young S."/>
            <person name="Adiconis X."/>
            <person name="Fan L."/>
            <person name="Levin J.Z."/>
            <person name="Mitchell T.K."/>
            <person name="Okubara P.A."/>
            <person name="Farman M.L."/>
            <person name="Kohn L.M."/>
            <person name="Birren B."/>
            <person name="Ma L.-J."/>
            <person name="Dean R.A."/>
        </authorList>
    </citation>
    <scope>NUCLEOTIDE SEQUENCE</scope>
    <source>
        <strain evidence="7">R3-111a-1</strain>
    </source>
</reference>
<dbReference type="PANTHER" id="PTHR11046:SF0">
    <property type="entry name" value="OLIGORIBONUCLEASE, MITOCHONDRIAL"/>
    <property type="match status" value="1"/>
</dbReference>
<dbReference type="FunCoup" id="J3P827">
    <property type="interactions" value="735"/>
</dbReference>
<evidence type="ECO:0000259" key="5">
    <source>
        <dbReference type="SMART" id="SM00479"/>
    </source>
</evidence>
<evidence type="ECO:0000313" key="8">
    <source>
        <dbReference type="Proteomes" id="UP000006039"/>
    </source>
</evidence>